<dbReference type="eggNOG" id="ENOG502S704">
    <property type="taxonomic scope" value="Eukaryota"/>
</dbReference>
<gene>
    <name evidence="2" type="ORF">LELG_01921</name>
</gene>
<dbReference type="PANTHER" id="PTHR21192:SF2">
    <property type="entry name" value="NADH DEHYDROGENASE [UBIQUINONE] 1 ALPHA SUBCOMPLEX ASSEMBLY FACTOR 3"/>
    <property type="match status" value="1"/>
</dbReference>
<dbReference type="KEGG" id="lel:PVL30_001891"/>
<feature type="region of interest" description="Disordered" evidence="1">
    <location>
        <begin position="32"/>
        <end position="80"/>
    </location>
</feature>
<dbReference type="InParanoid" id="A5DX34"/>
<dbReference type="EMBL" id="CH981525">
    <property type="protein sequence ID" value="EDK43742.1"/>
    <property type="molecule type" value="Genomic_DNA"/>
</dbReference>
<evidence type="ECO:0008006" key="4">
    <source>
        <dbReference type="Google" id="ProtNLM"/>
    </source>
</evidence>
<dbReference type="GO" id="GO:0005743">
    <property type="term" value="C:mitochondrial inner membrane"/>
    <property type="evidence" value="ECO:0007669"/>
    <property type="project" value="TreeGrafter"/>
</dbReference>
<dbReference type="InterPro" id="IPR007523">
    <property type="entry name" value="NDUFAF3/AAMDC"/>
</dbReference>
<dbReference type="SUPFAM" id="SSF64076">
    <property type="entry name" value="MTH938-like"/>
    <property type="match status" value="1"/>
</dbReference>
<dbReference type="GO" id="GO:0032981">
    <property type="term" value="P:mitochondrial respiratory chain complex I assembly"/>
    <property type="evidence" value="ECO:0007669"/>
    <property type="project" value="TreeGrafter"/>
</dbReference>
<accession>A5DX34</accession>
<dbReference type="VEuPathDB" id="FungiDB:LELG_01921"/>
<dbReference type="PANTHER" id="PTHR21192">
    <property type="entry name" value="NUCLEAR PROTEIN E3-3"/>
    <property type="match status" value="1"/>
</dbReference>
<feature type="compositionally biased region" description="Polar residues" evidence="1">
    <location>
        <begin position="62"/>
        <end position="74"/>
    </location>
</feature>
<name>A5DX34_LODEL</name>
<dbReference type="STRING" id="379508.A5DX34"/>
<dbReference type="GeneID" id="5234253"/>
<sequence>MMIQRNQVVFAPIRPLRFLICRSLHSNRPLQSLFGGGSHNGRGPSSSSTSGQTSSIFRSDPSDTSSLFKPSTKSKPPVNPADILKQNDILLYLSKPLNYIESIKLNGFHLANNYLVTSPDLQGNIVGLCLIGSETFEVNFQHGDKSLVKIDGHVVTFAKEVFEIFNKVHPKPELVVVGLGKTSRILSPENRNWFSELGILLEVSDSNNSGQIFDLLSTERPGIIGALLLPPNV</sequence>
<dbReference type="OrthoDB" id="20681at2759"/>
<dbReference type="Gene3D" id="3.40.1230.10">
    <property type="entry name" value="MTH938-like"/>
    <property type="match status" value="1"/>
</dbReference>
<dbReference type="OMA" id="INIIDDW"/>
<evidence type="ECO:0000313" key="2">
    <source>
        <dbReference type="EMBL" id="EDK43742.1"/>
    </source>
</evidence>
<feature type="compositionally biased region" description="Low complexity" evidence="1">
    <location>
        <begin position="41"/>
        <end position="55"/>
    </location>
</feature>
<dbReference type="InterPro" id="IPR036748">
    <property type="entry name" value="MTH938-like_sf"/>
</dbReference>
<dbReference type="AlphaFoldDB" id="A5DX34"/>
<dbReference type="Pfam" id="PF04430">
    <property type="entry name" value="DUF498"/>
    <property type="match status" value="1"/>
</dbReference>
<protein>
    <recommendedName>
        <fullName evidence="4">NADH dehydrogenase [ubiquinone] 1 alpha subcomplex assembly factor 3</fullName>
    </recommendedName>
</protein>
<evidence type="ECO:0000313" key="3">
    <source>
        <dbReference type="Proteomes" id="UP000001996"/>
    </source>
</evidence>
<dbReference type="HOGENOM" id="CLU_074390_1_1_1"/>
<organism evidence="2 3">
    <name type="scientific">Lodderomyces elongisporus (strain ATCC 11503 / CBS 2605 / JCM 1781 / NBRC 1676 / NRRL YB-4239)</name>
    <name type="common">Yeast</name>
    <name type="synonym">Saccharomyces elongisporus</name>
    <dbReference type="NCBI Taxonomy" id="379508"/>
    <lineage>
        <taxon>Eukaryota</taxon>
        <taxon>Fungi</taxon>
        <taxon>Dikarya</taxon>
        <taxon>Ascomycota</taxon>
        <taxon>Saccharomycotina</taxon>
        <taxon>Pichiomycetes</taxon>
        <taxon>Debaryomycetaceae</taxon>
        <taxon>Candida/Lodderomyces clade</taxon>
        <taxon>Lodderomyces</taxon>
    </lineage>
</organism>
<proteinExistence type="predicted"/>
<keyword evidence="3" id="KW-1185">Reference proteome</keyword>
<reference evidence="2 3" key="1">
    <citation type="journal article" date="2009" name="Nature">
        <title>Evolution of pathogenicity and sexual reproduction in eight Candida genomes.</title>
        <authorList>
            <person name="Butler G."/>
            <person name="Rasmussen M.D."/>
            <person name="Lin M.F."/>
            <person name="Santos M.A."/>
            <person name="Sakthikumar S."/>
            <person name="Munro C.A."/>
            <person name="Rheinbay E."/>
            <person name="Grabherr M."/>
            <person name="Forche A."/>
            <person name="Reedy J.L."/>
            <person name="Agrafioti I."/>
            <person name="Arnaud M.B."/>
            <person name="Bates S."/>
            <person name="Brown A.J."/>
            <person name="Brunke S."/>
            <person name="Costanzo M.C."/>
            <person name="Fitzpatrick D.A."/>
            <person name="de Groot P.W."/>
            <person name="Harris D."/>
            <person name="Hoyer L.L."/>
            <person name="Hube B."/>
            <person name="Klis F.M."/>
            <person name="Kodira C."/>
            <person name="Lennard N."/>
            <person name="Logue M.E."/>
            <person name="Martin R."/>
            <person name="Neiman A.M."/>
            <person name="Nikolaou E."/>
            <person name="Quail M.A."/>
            <person name="Quinn J."/>
            <person name="Santos M.C."/>
            <person name="Schmitzberger F.F."/>
            <person name="Sherlock G."/>
            <person name="Shah P."/>
            <person name="Silverstein K.A."/>
            <person name="Skrzypek M.S."/>
            <person name="Soll D."/>
            <person name="Staggs R."/>
            <person name="Stansfield I."/>
            <person name="Stumpf M.P."/>
            <person name="Sudbery P.E."/>
            <person name="Srikantha T."/>
            <person name="Zeng Q."/>
            <person name="Berman J."/>
            <person name="Berriman M."/>
            <person name="Heitman J."/>
            <person name="Gow N.A."/>
            <person name="Lorenz M.C."/>
            <person name="Birren B.W."/>
            <person name="Kellis M."/>
            <person name="Cuomo C.A."/>
        </authorList>
    </citation>
    <scope>NUCLEOTIDE SEQUENCE [LARGE SCALE GENOMIC DNA]</scope>
    <source>
        <strain evidence="3">ATCC 11503 / BCRC 21390 / CBS 2605 / JCM 1781 / NBRC 1676 / NRRL YB-4239</strain>
    </source>
</reference>
<evidence type="ECO:0000256" key="1">
    <source>
        <dbReference type="SAM" id="MobiDB-lite"/>
    </source>
</evidence>
<dbReference type="Proteomes" id="UP000001996">
    <property type="component" value="Unassembled WGS sequence"/>
</dbReference>